<accession>A0A1I5IVH9</accession>
<dbReference type="SUPFAM" id="SSF110296">
    <property type="entry name" value="Oligoxyloglucan reducing end-specific cellobiohydrolase"/>
    <property type="match status" value="2"/>
</dbReference>
<dbReference type="InterPro" id="IPR015943">
    <property type="entry name" value="WD40/YVTN_repeat-like_dom_sf"/>
</dbReference>
<dbReference type="CDD" id="cd15482">
    <property type="entry name" value="Sialidase_non-viral"/>
    <property type="match status" value="1"/>
</dbReference>
<gene>
    <name evidence="2" type="ORF">SAMN04489713_108102</name>
</gene>
<dbReference type="InParanoid" id="A0A1I5IVH9"/>
<evidence type="ECO:0000313" key="3">
    <source>
        <dbReference type="Proteomes" id="UP000183413"/>
    </source>
</evidence>
<sequence>MTASTPEQDEARRTAEEGPAGSRQVRRRLTFGVAGDLADMPAALSPWQRAYEAWRAAGLVWGHGAPPRERAPKAGSLNAVRLESPPETADAPAPRPAKAKPAKPSKPSKPAKPAPAPRRTAKAKPDPGDVLVAGPPKPKPAPAMRTGLSRRLRVRAAVGAGVLAVAGGAIVVASQGDGGPDGPGVPAPIAADALFAPDPEATADGLVQDLTTVASAGAAVVAAGTEGDGVPGRERARFLVSADAGRTWSLATPRAAGGAAPPAGEVPRLVSGGDGRWVALGRSPGGGVVAWTSDDARTWTRRPVTAGFTPSDQVTDLARTDRGFVAVGASGGRAVAWSSADGRAWQRVDGGLKGILGLDRVAASGNVVLAHGTYSRKITAKRGKKKVTRTVRAGGIWRSADGGRTWALVTVPQTQGSYGATKGLTAGPGGFATVREGRRTTGRKKNRKTTRFGVLFTSPDGKTWRVASRFGGYGIDRFDGTPAGLAVIVRGAKGAHTVLRSADGRTWQPGGSIPAPVDSSGLTVAGGRVAVTGRQGDDAYLFGVDLRTVPGAVHPERSISSLATAPGLAVAVGSTNGGTAIWTAPDGRSWTRAQFPGTGGRLADAVRGDRGWLAVGRVSGASPGPLAMTSQDGLAWQKAPFPGGPPPVAAAAGPSGYVAVGTGVAWRSADLRTWRRAALDGAPADVTATGRNLVAVGGRGKAAAAWTSPDGAAWTPAKLPPGLTAPLTQVAARGGTLVAIAGGAPGDAVALVSTDAGATWTRRVLGPGLTATAVAPTPRGFAVAAVSNGKAAVLTSRDGSAWRRLDVPGLAGDGAQQLTALTTVGPDLLATGTSGETPILWRAPVPE</sequence>
<organism evidence="2 3">
    <name type="scientific">Actinomadura madurae</name>
    <dbReference type="NCBI Taxonomy" id="1993"/>
    <lineage>
        <taxon>Bacteria</taxon>
        <taxon>Bacillati</taxon>
        <taxon>Actinomycetota</taxon>
        <taxon>Actinomycetes</taxon>
        <taxon>Streptosporangiales</taxon>
        <taxon>Thermomonosporaceae</taxon>
        <taxon>Actinomadura</taxon>
    </lineage>
</organism>
<dbReference type="Proteomes" id="UP000183413">
    <property type="component" value="Unassembled WGS sequence"/>
</dbReference>
<keyword evidence="3" id="KW-1185">Reference proteome</keyword>
<feature type="region of interest" description="Disordered" evidence="1">
    <location>
        <begin position="1"/>
        <end position="26"/>
    </location>
</feature>
<dbReference type="STRING" id="1993.SAMN04489713_108102"/>
<dbReference type="Gene3D" id="2.120.10.10">
    <property type="match status" value="2"/>
</dbReference>
<reference evidence="2 3" key="1">
    <citation type="submission" date="2016-10" db="EMBL/GenBank/DDBJ databases">
        <authorList>
            <person name="de Groot N.N."/>
        </authorList>
    </citation>
    <scope>NUCLEOTIDE SEQUENCE [LARGE SCALE GENOMIC DNA]</scope>
    <source>
        <strain evidence="2 3">DSM 43067</strain>
    </source>
</reference>
<evidence type="ECO:0000256" key="1">
    <source>
        <dbReference type="SAM" id="MobiDB-lite"/>
    </source>
</evidence>
<dbReference type="Gene3D" id="2.130.10.10">
    <property type="entry name" value="YVTN repeat-like/Quinoprotein amine dehydrogenase"/>
    <property type="match status" value="1"/>
</dbReference>
<evidence type="ECO:0000313" key="2">
    <source>
        <dbReference type="EMBL" id="SFO64575.1"/>
    </source>
</evidence>
<feature type="region of interest" description="Disordered" evidence="1">
    <location>
        <begin position="62"/>
        <end position="147"/>
    </location>
</feature>
<dbReference type="EMBL" id="FOVH01000008">
    <property type="protein sequence ID" value="SFO64575.1"/>
    <property type="molecule type" value="Genomic_DNA"/>
</dbReference>
<dbReference type="RefSeq" id="WP_075022127.1">
    <property type="nucleotide sequence ID" value="NZ_FOVH01000008.1"/>
</dbReference>
<protein>
    <submittedName>
        <fullName evidence="2">Uncharacterized protein</fullName>
    </submittedName>
</protein>
<name>A0A1I5IVH9_9ACTN</name>
<dbReference type="AlphaFoldDB" id="A0A1I5IVH9"/>
<dbReference type="eggNOG" id="COG3147">
    <property type="taxonomic scope" value="Bacteria"/>
</dbReference>
<proteinExistence type="predicted"/>